<dbReference type="Proteomes" id="UP001595850">
    <property type="component" value="Unassembled WGS sequence"/>
</dbReference>
<dbReference type="Gene3D" id="3.30.750.24">
    <property type="entry name" value="STAS domain"/>
    <property type="match status" value="1"/>
</dbReference>
<dbReference type="PROSITE" id="PS50112">
    <property type="entry name" value="PAS"/>
    <property type="match status" value="2"/>
</dbReference>
<dbReference type="RefSeq" id="WP_377291242.1">
    <property type="nucleotide sequence ID" value="NZ_JBHSBM010000025.1"/>
</dbReference>
<dbReference type="InterPro" id="IPR000700">
    <property type="entry name" value="PAS-assoc_C"/>
</dbReference>
<dbReference type="Gene3D" id="3.30.450.20">
    <property type="entry name" value="PAS domain"/>
    <property type="match status" value="2"/>
</dbReference>
<dbReference type="PANTHER" id="PTHR33745">
    <property type="entry name" value="RSBT ANTAGONIST PROTEIN RSBS-RELATED"/>
    <property type="match status" value="1"/>
</dbReference>
<dbReference type="Pfam" id="PF13426">
    <property type="entry name" value="PAS_9"/>
    <property type="match status" value="2"/>
</dbReference>
<evidence type="ECO:0000259" key="2">
    <source>
        <dbReference type="PROSITE" id="PS50112"/>
    </source>
</evidence>
<feature type="domain" description="PAC" evidence="3">
    <location>
        <begin position="192"/>
        <end position="242"/>
    </location>
</feature>
<dbReference type="PROSITE" id="PS50801">
    <property type="entry name" value="STAS"/>
    <property type="match status" value="1"/>
</dbReference>
<evidence type="ECO:0000313" key="5">
    <source>
        <dbReference type="EMBL" id="MFC4061251.1"/>
    </source>
</evidence>
<evidence type="ECO:0000259" key="3">
    <source>
        <dbReference type="PROSITE" id="PS50113"/>
    </source>
</evidence>
<proteinExistence type="predicted"/>
<evidence type="ECO:0000256" key="1">
    <source>
        <dbReference type="ARBA" id="ARBA00022553"/>
    </source>
</evidence>
<dbReference type="SUPFAM" id="SSF55785">
    <property type="entry name" value="PYP-like sensor domain (PAS domain)"/>
    <property type="match status" value="2"/>
</dbReference>
<feature type="domain" description="PAC" evidence="3">
    <location>
        <begin position="69"/>
        <end position="121"/>
    </location>
</feature>
<dbReference type="InterPro" id="IPR000014">
    <property type="entry name" value="PAS"/>
</dbReference>
<dbReference type="PANTHER" id="PTHR33745:SF3">
    <property type="entry name" value="RSBT CO-ANTAGONIST PROTEIN RSBRC"/>
    <property type="match status" value="1"/>
</dbReference>
<dbReference type="NCBIfam" id="TIGR00229">
    <property type="entry name" value="sensory_box"/>
    <property type="match status" value="2"/>
</dbReference>
<feature type="domain" description="PAS" evidence="2">
    <location>
        <begin position="1"/>
        <end position="49"/>
    </location>
</feature>
<dbReference type="InterPro" id="IPR051932">
    <property type="entry name" value="Bact_StressResp_Reg"/>
</dbReference>
<feature type="domain" description="PAS" evidence="2">
    <location>
        <begin position="115"/>
        <end position="168"/>
    </location>
</feature>
<dbReference type="CDD" id="cd00130">
    <property type="entry name" value="PAS"/>
    <property type="match status" value="2"/>
</dbReference>
<dbReference type="InterPro" id="IPR001610">
    <property type="entry name" value="PAC"/>
</dbReference>
<evidence type="ECO:0000259" key="4">
    <source>
        <dbReference type="PROSITE" id="PS50801"/>
    </source>
</evidence>
<dbReference type="InterPro" id="IPR035965">
    <property type="entry name" value="PAS-like_dom_sf"/>
</dbReference>
<dbReference type="SUPFAM" id="SSF52091">
    <property type="entry name" value="SpoIIaa-like"/>
    <property type="match status" value="1"/>
</dbReference>
<dbReference type="SMART" id="SM00086">
    <property type="entry name" value="PAC"/>
    <property type="match status" value="2"/>
</dbReference>
<keyword evidence="1" id="KW-0597">Phosphoprotein</keyword>
<dbReference type="SMART" id="SM00091">
    <property type="entry name" value="PAS"/>
    <property type="match status" value="2"/>
</dbReference>
<dbReference type="CDD" id="cd07041">
    <property type="entry name" value="STAS_RsbR_RsbS_like"/>
    <property type="match status" value="1"/>
</dbReference>
<dbReference type="InterPro" id="IPR002645">
    <property type="entry name" value="STAS_dom"/>
</dbReference>
<name>A0ABV8IAQ4_9ACTN</name>
<dbReference type="Pfam" id="PF01740">
    <property type="entry name" value="STAS"/>
    <property type="match status" value="1"/>
</dbReference>
<reference evidence="6" key="1">
    <citation type="journal article" date="2019" name="Int. J. Syst. Evol. Microbiol.">
        <title>The Global Catalogue of Microorganisms (GCM) 10K type strain sequencing project: providing services to taxonomists for standard genome sequencing and annotation.</title>
        <authorList>
            <consortium name="The Broad Institute Genomics Platform"/>
            <consortium name="The Broad Institute Genome Sequencing Center for Infectious Disease"/>
            <person name="Wu L."/>
            <person name="Ma J."/>
        </authorList>
    </citation>
    <scope>NUCLEOTIDE SEQUENCE [LARGE SCALE GENOMIC DNA]</scope>
    <source>
        <strain evidence="6">TBRC 4489</strain>
    </source>
</reference>
<feature type="domain" description="STAS" evidence="4">
    <location>
        <begin position="251"/>
        <end position="362"/>
    </location>
</feature>
<keyword evidence="6" id="KW-1185">Reference proteome</keyword>
<comment type="caution">
    <text evidence="5">The sequence shown here is derived from an EMBL/GenBank/DDBJ whole genome shotgun (WGS) entry which is preliminary data.</text>
</comment>
<dbReference type="EMBL" id="JBHSBM010000025">
    <property type="protein sequence ID" value="MFC4061251.1"/>
    <property type="molecule type" value="Genomic_DNA"/>
</dbReference>
<accession>A0ABV8IAQ4</accession>
<sequence length="392" mass="43218">MLDSIVDYEIVTLDADGRIIGWNRGAQGLRGYTAEEVLGRPISVFHTEEDRAAGLAERALATARESGRFETEGWRVRKDGTRFWASVIITSVRDESGAPAGFVKVTRDVTDRRQAETMFRGLLEAAPDAMVIVDSEGRIVLVNRQTEQLFGHTREELVGRPVEVLVPERFRERHPRYRDAFFTHPQTRPMGVGLQLTGLRRDGTEFPVEISLSPLETEKGTLVSAAIRDVTERREQELRLQRQRDEIMELSTPVIQVWDKVLALPIIGTLDSMRAARLTESLLERISENQAEVIILDISGVPAIDTQVAQHLLKTVQAATLMGATSILSGVRPETAQAMVHLGIDIGRLRSRNTLRDALQLALQIVADQAGAARSAATTVMGTGTAMGQGAL</sequence>
<evidence type="ECO:0000313" key="6">
    <source>
        <dbReference type="Proteomes" id="UP001595850"/>
    </source>
</evidence>
<dbReference type="PROSITE" id="PS50113">
    <property type="entry name" value="PAC"/>
    <property type="match status" value="2"/>
</dbReference>
<protein>
    <submittedName>
        <fullName evidence="5">PAS domain S-box protein</fullName>
    </submittedName>
</protein>
<gene>
    <name evidence="5" type="ORF">ACFOWE_23370</name>
</gene>
<organism evidence="5 6">
    <name type="scientific">Planomonospora corallina</name>
    <dbReference type="NCBI Taxonomy" id="1806052"/>
    <lineage>
        <taxon>Bacteria</taxon>
        <taxon>Bacillati</taxon>
        <taxon>Actinomycetota</taxon>
        <taxon>Actinomycetes</taxon>
        <taxon>Streptosporangiales</taxon>
        <taxon>Streptosporangiaceae</taxon>
        <taxon>Planomonospora</taxon>
    </lineage>
</organism>
<dbReference type="InterPro" id="IPR036513">
    <property type="entry name" value="STAS_dom_sf"/>
</dbReference>